<evidence type="ECO:0000256" key="2">
    <source>
        <dbReference type="ARBA" id="ARBA00008193"/>
    </source>
</evidence>
<feature type="transmembrane region" description="Helical" evidence="7">
    <location>
        <begin position="149"/>
        <end position="168"/>
    </location>
</feature>
<evidence type="ECO:0000313" key="10">
    <source>
        <dbReference type="Proteomes" id="UP001249020"/>
    </source>
</evidence>
<reference evidence="9 10" key="1">
    <citation type="submission" date="2023-09" db="EMBL/GenBank/DDBJ databases">
        <authorList>
            <person name="Rey-Velasco X."/>
        </authorList>
    </citation>
    <scope>NUCLEOTIDE SEQUENCE [LARGE SCALE GENOMIC DNA]</scope>
    <source>
        <strain evidence="9 10">W409</strain>
    </source>
</reference>
<protein>
    <submittedName>
        <fullName evidence="9">Trimeric intracellular cation channel family protein</fullName>
    </submittedName>
</protein>
<evidence type="ECO:0000256" key="7">
    <source>
        <dbReference type="SAM" id="Phobius"/>
    </source>
</evidence>
<keyword evidence="10" id="KW-1185">Reference proteome</keyword>
<accession>A0AAW8R3Z1</accession>
<keyword evidence="6 7" id="KW-0472">Membrane</keyword>
<feature type="transmembrane region" description="Helical" evidence="7">
    <location>
        <begin position="174"/>
        <end position="195"/>
    </location>
</feature>
<evidence type="ECO:0000256" key="3">
    <source>
        <dbReference type="ARBA" id="ARBA00022475"/>
    </source>
</evidence>
<name>A0AAW8R3Z1_9ALTE</name>
<feature type="transmembrane region" description="Helical" evidence="7">
    <location>
        <begin position="116"/>
        <end position="137"/>
    </location>
</feature>
<comment type="subcellular location">
    <subcellularLocation>
        <location evidence="1">Cell membrane</location>
        <topology evidence="1">Multi-pass membrane protein</topology>
    </subcellularLocation>
</comment>
<feature type="transmembrane region" description="Helical" evidence="7">
    <location>
        <begin position="31"/>
        <end position="52"/>
    </location>
</feature>
<dbReference type="PANTHER" id="PTHR30506:SF3">
    <property type="entry name" value="UPF0126 INNER MEMBRANE PROTEIN YADS-RELATED"/>
    <property type="match status" value="1"/>
</dbReference>
<evidence type="ECO:0000259" key="8">
    <source>
        <dbReference type="Pfam" id="PF03458"/>
    </source>
</evidence>
<keyword evidence="3" id="KW-1003">Cell membrane</keyword>
<dbReference type="EMBL" id="JAVRIE010000004">
    <property type="protein sequence ID" value="MDT0583057.1"/>
    <property type="molecule type" value="Genomic_DNA"/>
</dbReference>
<comment type="caution">
    <text evidence="9">The sequence shown here is derived from an EMBL/GenBank/DDBJ whole genome shotgun (WGS) entry which is preliminary data.</text>
</comment>
<evidence type="ECO:0000256" key="4">
    <source>
        <dbReference type="ARBA" id="ARBA00022692"/>
    </source>
</evidence>
<evidence type="ECO:0000256" key="5">
    <source>
        <dbReference type="ARBA" id="ARBA00022989"/>
    </source>
</evidence>
<dbReference type="GO" id="GO:0005886">
    <property type="term" value="C:plasma membrane"/>
    <property type="evidence" value="ECO:0007669"/>
    <property type="project" value="UniProtKB-SubCell"/>
</dbReference>
<evidence type="ECO:0000256" key="1">
    <source>
        <dbReference type="ARBA" id="ARBA00004651"/>
    </source>
</evidence>
<organism evidence="9 10">
    <name type="scientific">Brumicola blandensis</name>
    <dbReference type="NCBI Taxonomy" id="3075611"/>
    <lineage>
        <taxon>Bacteria</taxon>
        <taxon>Pseudomonadati</taxon>
        <taxon>Pseudomonadota</taxon>
        <taxon>Gammaproteobacteria</taxon>
        <taxon>Alteromonadales</taxon>
        <taxon>Alteromonadaceae</taxon>
        <taxon>Brumicola</taxon>
    </lineage>
</organism>
<dbReference type="PANTHER" id="PTHR30506">
    <property type="entry name" value="INNER MEMBRANE PROTEIN"/>
    <property type="match status" value="1"/>
</dbReference>
<keyword evidence="5 7" id="KW-1133">Transmembrane helix</keyword>
<feature type="transmembrane region" description="Helical" evidence="7">
    <location>
        <begin position="58"/>
        <end position="79"/>
    </location>
</feature>
<evidence type="ECO:0000256" key="6">
    <source>
        <dbReference type="ARBA" id="ARBA00023136"/>
    </source>
</evidence>
<sequence length="204" mass="21576">MLTLLFIINVAGTAAFAVSGALLAAKKKMDWVGFVFIGNVTGIGGGTLRDVILDVPVFWLVDWYYVVICSVSAVITYFATQQISRKSKALLWADAIGMALFSVLGAQKALSLGAEIPVAVIMGVFSACLGGIIRDVILNDVPVVFQKEIYITASLLGAIAYCVCDSLLDIRGLYAVAIGCVVAFGVRALAILTNLSMPAHRGLQ</sequence>
<keyword evidence="4 7" id="KW-0812">Transmembrane</keyword>
<dbReference type="RefSeq" id="WP_311361833.1">
    <property type="nucleotide sequence ID" value="NZ_JAVRIE010000004.1"/>
</dbReference>
<feature type="domain" description="Glycine transporter" evidence="8">
    <location>
        <begin position="91"/>
        <end position="164"/>
    </location>
</feature>
<evidence type="ECO:0000313" key="9">
    <source>
        <dbReference type="EMBL" id="MDT0583057.1"/>
    </source>
</evidence>
<gene>
    <name evidence="9" type="ORF">RM544_10950</name>
</gene>
<proteinExistence type="inferred from homology"/>
<comment type="similarity">
    <text evidence="2">Belongs to the UPF0126 family.</text>
</comment>
<feature type="domain" description="Glycine transporter" evidence="8">
    <location>
        <begin position="7"/>
        <end position="79"/>
    </location>
</feature>
<dbReference type="AlphaFoldDB" id="A0AAW8R3Z1"/>
<dbReference type="InterPro" id="IPR005115">
    <property type="entry name" value="Gly_transporter"/>
</dbReference>
<feature type="transmembrane region" description="Helical" evidence="7">
    <location>
        <begin position="6"/>
        <end position="24"/>
    </location>
</feature>
<dbReference type="Proteomes" id="UP001249020">
    <property type="component" value="Unassembled WGS sequence"/>
</dbReference>
<dbReference type="Pfam" id="PF03458">
    <property type="entry name" value="Gly_transporter"/>
    <property type="match status" value="2"/>
</dbReference>